<dbReference type="SUPFAM" id="SSF47459">
    <property type="entry name" value="HLH, helix-loop-helix DNA-binding domain"/>
    <property type="match status" value="1"/>
</dbReference>
<feature type="domain" description="BHLH" evidence="5">
    <location>
        <begin position="735"/>
        <end position="784"/>
    </location>
</feature>
<feature type="region of interest" description="Disordered" evidence="4">
    <location>
        <begin position="961"/>
        <end position="982"/>
    </location>
</feature>
<dbReference type="Pfam" id="PF14215">
    <property type="entry name" value="bHLH-MYC_N"/>
    <property type="match status" value="1"/>
</dbReference>
<dbReference type="InterPro" id="IPR025610">
    <property type="entry name" value="MYC/MYB_N"/>
</dbReference>
<dbReference type="PROSITE" id="PS50888">
    <property type="entry name" value="BHLH"/>
    <property type="match status" value="1"/>
</dbReference>
<proteinExistence type="predicted"/>
<evidence type="ECO:0000256" key="2">
    <source>
        <dbReference type="ARBA" id="ARBA00023159"/>
    </source>
</evidence>
<dbReference type="Pfam" id="PF00010">
    <property type="entry name" value="HLH"/>
    <property type="match status" value="1"/>
</dbReference>
<keyword evidence="2" id="KW-0010">Activator</keyword>
<evidence type="ECO:0000313" key="7">
    <source>
        <dbReference type="Proteomes" id="UP000077202"/>
    </source>
</evidence>
<dbReference type="EMBL" id="LVLJ01001151">
    <property type="protein sequence ID" value="OAE31196.1"/>
    <property type="molecule type" value="Genomic_DNA"/>
</dbReference>
<comment type="caution">
    <text evidence="6">The sequence shown here is derived from an EMBL/GenBank/DDBJ whole genome shotgun (WGS) entry which is preliminary data.</text>
</comment>
<evidence type="ECO:0000256" key="3">
    <source>
        <dbReference type="ARBA" id="ARBA00023163"/>
    </source>
</evidence>
<dbReference type="PANTHER" id="PTHR46266:SF4">
    <property type="entry name" value="TRANSCRIPTION FACTOR TT8"/>
    <property type="match status" value="1"/>
</dbReference>
<feature type="region of interest" description="Disordered" evidence="4">
    <location>
        <begin position="389"/>
        <end position="413"/>
    </location>
</feature>
<gene>
    <name evidence="6" type="ORF">AXG93_1629s1150</name>
</gene>
<accession>A0A176WGC7</accession>
<feature type="region of interest" description="Disordered" evidence="4">
    <location>
        <begin position="583"/>
        <end position="632"/>
    </location>
</feature>
<keyword evidence="3" id="KW-0804">Transcription</keyword>
<keyword evidence="1" id="KW-0805">Transcription regulation</keyword>
<keyword evidence="7" id="KW-1185">Reference proteome</keyword>
<dbReference type="InterPro" id="IPR011598">
    <property type="entry name" value="bHLH_dom"/>
</dbReference>
<feature type="region of interest" description="Disordered" evidence="4">
    <location>
        <begin position="265"/>
        <end position="300"/>
    </location>
</feature>
<dbReference type="InterPro" id="IPR036638">
    <property type="entry name" value="HLH_DNA-bd_sf"/>
</dbReference>
<feature type="region of interest" description="Disordered" evidence="4">
    <location>
        <begin position="789"/>
        <end position="869"/>
    </location>
</feature>
<feature type="compositionally biased region" description="Polar residues" evidence="4">
    <location>
        <begin position="796"/>
        <end position="821"/>
    </location>
</feature>
<name>A0A176WGC7_MARPO</name>
<dbReference type="SMART" id="SM00353">
    <property type="entry name" value="HLH"/>
    <property type="match status" value="1"/>
</dbReference>
<evidence type="ECO:0000313" key="6">
    <source>
        <dbReference type="EMBL" id="OAE31196.1"/>
    </source>
</evidence>
<feature type="region of interest" description="Disordered" evidence="4">
    <location>
        <begin position="512"/>
        <end position="553"/>
    </location>
</feature>
<feature type="compositionally biased region" description="Low complexity" evidence="4">
    <location>
        <begin position="286"/>
        <end position="300"/>
    </location>
</feature>
<dbReference type="Gene3D" id="4.10.280.10">
    <property type="entry name" value="Helix-loop-helix DNA-binding domain"/>
    <property type="match status" value="1"/>
</dbReference>
<evidence type="ECO:0000259" key="5">
    <source>
        <dbReference type="PROSITE" id="PS50888"/>
    </source>
</evidence>
<protein>
    <recommendedName>
        <fullName evidence="5">BHLH domain-containing protein</fullName>
    </recommendedName>
</protein>
<evidence type="ECO:0000256" key="4">
    <source>
        <dbReference type="SAM" id="MobiDB-lite"/>
    </source>
</evidence>
<dbReference type="Proteomes" id="UP000077202">
    <property type="component" value="Unassembled WGS sequence"/>
</dbReference>
<organism evidence="6 7">
    <name type="scientific">Marchantia polymorpha subsp. ruderalis</name>
    <dbReference type="NCBI Taxonomy" id="1480154"/>
    <lineage>
        <taxon>Eukaryota</taxon>
        <taxon>Viridiplantae</taxon>
        <taxon>Streptophyta</taxon>
        <taxon>Embryophyta</taxon>
        <taxon>Marchantiophyta</taxon>
        <taxon>Marchantiopsida</taxon>
        <taxon>Marchantiidae</taxon>
        <taxon>Marchantiales</taxon>
        <taxon>Marchantiaceae</taxon>
        <taxon>Marchantia</taxon>
    </lineage>
</organism>
<evidence type="ECO:0000256" key="1">
    <source>
        <dbReference type="ARBA" id="ARBA00023015"/>
    </source>
</evidence>
<dbReference type="GO" id="GO:0046983">
    <property type="term" value="F:protein dimerization activity"/>
    <property type="evidence" value="ECO:0007669"/>
    <property type="project" value="InterPro"/>
</dbReference>
<feature type="region of interest" description="Disordered" evidence="4">
    <location>
        <begin position="214"/>
        <end position="235"/>
    </location>
</feature>
<feature type="compositionally biased region" description="Low complexity" evidence="4">
    <location>
        <begin position="584"/>
        <end position="623"/>
    </location>
</feature>
<dbReference type="AlphaFoldDB" id="A0A176WGC7"/>
<sequence>MQAEQQPSPWIKDLVHKLKWTYAALWTLNTTDGSRPLIGIDAAHTVAEWKDGWYNSDSNRLTRALSGNENVVRDDSRIEALFYSTYKSCSFQQGFGYVGLVLLKRESTWLTGSQEVLEHAFHTQALFLKVSLSLTRVIRQSREADREFREIGFPTRQLLAYTHTGLRPGRLQTVMCTPWNNHVLELGKFEQESRNENVLHQIQRWLSSVTTPLNIQPSPGAVGSENDSGGSREAMQMSPSIASSMFADGSNCNVHFGPSSDILLKRNNSGQGSGAGGFSVSGHENASASSGAPGAGSRVQVQVQVRKKNGLGRYPPHSHDAISLLNRHNQDVLSQRRSISGQEKTLEASSFVEEWGPAAAGTSSIFQQVVGHDSDPIISCSGMGIPGISSLMPPDTFSQQQQQQQRSHPRGAASISLDQALLTSLPMTMATDISASLALPMDMLQDSAANLYGLHSKNSREWPTLEPSKEQSLVQMLEEFTDDDHLQRLQSPDHALIQTAVASSSDTMAEWASTGTASISHQQQHHRHYDHHTQQRLQQQQRQQQQQQQQRVVQRQFEFPNNPAVSSLQNMTTPRPALANLISHQQHQHQPQQHRPQLVPHGGGQQPQLLPLGQQQQQQQVNQPGPPSWQQNISFTTPTAWVRWVSRKQASLLRYKARDPNGASPAALRVNQMVLKRLLTEMVPKIAKEQKAREQEAGQALDTETSSHGHRVRMISYPTTTSTKPSESGTLIQDPQARTHMLAERRRRVRENEHYDALRKLIPPTSRMDKATVLAETIKLVKKLRRRVGQLEKGNPDNSGTPNLSLVTSEDSQIGTTSPSSRGEPGSPIPARTGAGSSEPELQEGKPPGGRFLDSCLVPAPAPSQEDNKEIVEVDRRACIPTELRAKIRTSHRPDTVIHILTCLKDLGLEVLSTNISIEKDWVYADFQLKMNEVHICRVSQFCEELQEAIRKAIFPAESSNADSTLDGRSHSQGEWSPFSRS</sequence>
<feature type="compositionally biased region" description="Polar residues" evidence="4">
    <location>
        <begin position="973"/>
        <end position="982"/>
    </location>
</feature>
<reference evidence="6" key="1">
    <citation type="submission" date="2016-03" db="EMBL/GenBank/DDBJ databases">
        <title>Mechanisms controlling the formation of the plant cell surface in tip-growing cells are functionally conserved among land plants.</title>
        <authorList>
            <person name="Honkanen S."/>
            <person name="Jones V.A."/>
            <person name="Morieri G."/>
            <person name="Champion C."/>
            <person name="Hetherington A.J."/>
            <person name="Kelly S."/>
            <person name="Saint-Marcoux D."/>
            <person name="Proust H."/>
            <person name="Prescott H."/>
            <person name="Dolan L."/>
        </authorList>
    </citation>
    <scope>NUCLEOTIDE SEQUENCE [LARGE SCALE GENOMIC DNA]</scope>
    <source>
        <tissue evidence="6">Whole gametophyte</tissue>
    </source>
</reference>
<dbReference type="PANTHER" id="PTHR46266">
    <property type="entry name" value="TRANSCRIPTION FACTOR TT8"/>
    <property type="match status" value="1"/>
</dbReference>
<feature type="compositionally biased region" description="Low complexity" evidence="4">
    <location>
        <begin position="535"/>
        <end position="553"/>
    </location>
</feature>